<gene>
    <name evidence="1" type="ORF">HPP92_006180</name>
</gene>
<dbReference type="AlphaFoldDB" id="A0A835RN38"/>
<organism evidence="1 2">
    <name type="scientific">Vanilla planifolia</name>
    <name type="common">Vanilla</name>
    <dbReference type="NCBI Taxonomy" id="51239"/>
    <lineage>
        <taxon>Eukaryota</taxon>
        <taxon>Viridiplantae</taxon>
        <taxon>Streptophyta</taxon>
        <taxon>Embryophyta</taxon>
        <taxon>Tracheophyta</taxon>
        <taxon>Spermatophyta</taxon>
        <taxon>Magnoliopsida</taxon>
        <taxon>Liliopsida</taxon>
        <taxon>Asparagales</taxon>
        <taxon>Orchidaceae</taxon>
        <taxon>Vanilloideae</taxon>
        <taxon>Vanilleae</taxon>
        <taxon>Vanilla</taxon>
    </lineage>
</organism>
<accession>A0A835RN38</accession>
<evidence type="ECO:0000313" key="1">
    <source>
        <dbReference type="EMBL" id="KAG0495186.1"/>
    </source>
</evidence>
<sequence>MKESRWKTSWLKGRMKKIDTKHSERNPWFLVPSDRTVRSIRKGILDLQKFPKGAQELRVGNQWIWQCNNVLREEWRSLRKWIDYLRDSELIPVDCYRIFQKQVMLTSGELAAWKAHLVVQSRCSNPAPAFIGLIVQAGTSFIYSRGGTNGTASKECTLPTLTLIELLEDFEISEHKDANRA</sequence>
<name>A0A835RN38_VANPL</name>
<dbReference type="EMBL" id="JADCNM010000002">
    <property type="protein sequence ID" value="KAG0495186.1"/>
    <property type="molecule type" value="Genomic_DNA"/>
</dbReference>
<protein>
    <submittedName>
        <fullName evidence="1">Uncharacterized protein</fullName>
    </submittedName>
</protein>
<reference evidence="1 2" key="1">
    <citation type="journal article" date="2020" name="Nat. Food">
        <title>A phased Vanilla planifolia genome enables genetic improvement of flavour and production.</title>
        <authorList>
            <person name="Hasing T."/>
            <person name="Tang H."/>
            <person name="Brym M."/>
            <person name="Khazi F."/>
            <person name="Huang T."/>
            <person name="Chambers A.H."/>
        </authorList>
    </citation>
    <scope>NUCLEOTIDE SEQUENCE [LARGE SCALE GENOMIC DNA]</scope>
    <source>
        <tissue evidence="1">Leaf</tissue>
    </source>
</reference>
<dbReference type="Proteomes" id="UP000639772">
    <property type="component" value="Unassembled WGS sequence"/>
</dbReference>
<evidence type="ECO:0000313" key="2">
    <source>
        <dbReference type="Proteomes" id="UP000639772"/>
    </source>
</evidence>
<comment type="caution">
    <text evidence="1">The sequence shown here is derived from an EMBL/GenBank/DDBJ whole genome shotgun (WGS) entry which is preliminary data.</text>
</comment>
<proteinExistence type="predicted"/>